<comment type="caution">
    <text evidence="1">The sequence shown here is derived from an EMBL/GenBank/DDBJ whole genome shotgun (WGS) entry which is preliminary data.</text>
</comment>
<dbReference type="EMBL" id="SSTG01000179">
    <property type="protein sequence ID" value="THG43463.1"/>
    <property type="molecule type" value="Genomic_DNA"/>
</dbReference>
<gene>
    <name evidence="1" type="ORF">E5990_10145</name>
</gene>
<proteinExistence type="predicted"/>
<reference evidence="1" key="1">
    <citation type="submission" date="2019-04" db="EMBL/GenBank/DDBJ databases">
        <title>Microbes associate with the intestines of laboratory mice.</title>
        <authorList>
            <person name="Navarre W."/>
            <person name="Wong E."/>
            <person name="Huang K.C."/>
            <person name="Tropini C."/>
            <person name="Ng K."/>
            <person name="Yu B."/>
        </authorList>
    </citation>
    <scope>NUCLEOTIDE SEQUENCE</scope>
    <source>
        <strain evidence="1">NM86_A22</strain>
    </source>
</reference>
<name>A0AC61S307_9BACT</name>
<keyword evidence="2" id="KW-1185">Reference proteome</keyword>
<accession>A0AC61S307</accession>
<dbReference type="Proteomes" id="UP000305401">
    <property type="component" value="Unassembled WGS sequence"/>
</dbReference>
<protein>
    <submittedName>
        <fullName evidence="1">Uncharacterized protein</fullName>
    </submittedName>
</protein>
<organism evidence="1 2">
    <name type="scientific">Muribaculum caecicola</name>
    <dbReference type="NCBI Taxonomy" id="3038144"/>
    <lineage>
        <taxon>Bacteria</taxon>
        <taxon>Pseudomonadati</taxon>
        <taxon>Bacteroidota</taxon>
        <taxon>Bacteroidia</taxon>
        <taxon>Bacteroidales</taxon>
        <taxon>Muribaculaceae</taxon>
        <taxon>Muribaculum</taxon>
    </lineage>
</organism>
<evidence type="ECO:0000313" key="1">
    <source>
        <dbReference type="EMBL" id="THG43463.1"/>
    </source>
</evidence>
<sequence length="129" mass="14337">MNNTHIQQIETVLVAGVISDSTSTSNSHEVTFFITDSFDLVIKRSLLPSQTSHASLALTIKGQDICIEERIVTSNEADNGIQQEATFIISSLKPRTRYHIHYNSQLQNIHGTFGIITDAGYRGLCILKF</sequence>
<evidence type="ECO:0000313" key="2">
    <source>
        <dbReference type="Proteomes" id="UP000305401"/>
    </source>
</evidence>